<gene>
    <name evidence="2" type="ORF">EWM63_28900</name>
</gene>
<organism evidence="2 3">
    <name type="scientific">Pseudoduganella lutea</name>
    <dbReference type="NCBI Taxonomy" id="321985"/>
    <lineage>
        <taxon>Bacteria</taxon>
        <taxon>Pseudomonadati</taxon>
        <taxon>Pseudomonadota</taxon>
        <taxon>Betaproteobacteria</taxon>
        <taxon>Burkholderiales</taxon>
        <taxon>Oxalobacteraceae</taxon>
        <taxon>Telluria group</taxon>
        <taxon>Pseudoduganella</taxon>
    </lineage>
</organism>
<evidence type="ECO:0000313" key="3">
    <source>
        <dbReference type="Proteomes" id="UP000290637"/>
    </source>
</evidence>
<protein>
    <recommendedName>
        <fullName evidence="4">DUF2946 domain-containing protein</fullName>
    </recommendedName>
</protein>
<evidence type="ECO:0008006" key="4">
    <source>
        <dbReference type="Google" id="ProtNLM"/>
    </source>
</evidence>
<keyword evidence="1" id="KW-0732">Signal</keyword>
<feature type="chain" id="PRO_5020377790" description="DUF2946 domain-containing protein" evidence="1">
    <location>
        <begin position="20"/>
        <end position="89"/>
    </location>
</feature>
<dbReference type="EMBL" id="CP035913">
    <property type="protein sequence ID" value="QBE66491.1"/>
    <property type="molecule type" value="Genomic_DNA"/>
</dbReference>
<sequence>MKALLLLILTFCLCTSAVAGQRVPHDCCPDQDQHCSLQCIDMGCAPGALAIAPPPVPVRWAVADANAERFVDHDDDLPSPYRTIWVPPD</sequence>
<dbReference type="AlphaFoldDB" id="A0A4P6L4F7"/>
<dbReference type="Proteomes" id="UP000290637">
    <property type="component" value="Chromosome"/>
</dbReference>
<feature type="signal peptide" evidence="1">
    <location>
        <begin position="1"/>
        <end position="19"/>
    </location>
</feature>
<name>A0A4P6L4F7_9BURK</name>
<evidence type="ECO:0000256" key="1">
    <source>
        <dbReference type="SAM" id="SignalP"/>
    </source>
</evidence>
<dbReference type="KEGG" id="plue:EWM63_28900"/>
<keyword evidence="3" id="KW-1185">Reference proteome</keyword>
<dbReference type="OrthoDB" id="8759706at2"/>
<dbReference type="RefSeq" id="WP_130189598.1">
    <property type="nucleotide sequence ID" value="NZ_CP035913.1"/>
</dbReference>
<evidence type="ECO:0000313" key="2">
    <source>
        <dbReference type="EMBL" id="QBE66491.1"/>
    </source>
</evidence>
<accession>A0A4P6L4F7</accession>
<reference evidence="2 3" key="1">
    <citation type="submission" date="2019-02" db="EMBL/GenBank/DDBJ databases">
        <title>Draft Genome Sequences of Six Type Strains of the Genus Massilia.</title>
        <authorList>
            <person name="Miess H."/>
            <person name="Frediansyhah A."/>
            <person name="Gross H."/>
        </authorList>
    </citation>
    <scope>NUCLEOTIDE SEQUENCE [LARGE SCALE GENOMIC DNA]</scope>
    <source>
        <strain evidence="2 3">DSM 17473</strain>
    </source>
</reference>
<proteinExistence type="predicted"/>